<dbReference type="Proteomes" id="UP001221898">
    <property type="component" value="Unassembled WGS sequence"/>
</dbReference>
<evidence type="ECO:0000313" key="1">
    <source>
        <dbReference type="EMBL" id="KAJ8416965.1"/>
    </source>
</evidence>
<organism evidence="1 2">
    <name type="scientific">Aldrovandia affinis</name>
    <dbReference type="NCBI Taxonomy" id="143900"/>
    <lineage>
        <taxon>Eukaryota</taxon>
        <taxon>Metazoa</taxon>
        <taxon>Chordata</taxon>
        <taxon>Craniata</taxon>
        <taxon>Vertebrata</taxon>
        <taxon>Euteleostomi</taxon>
        <taxon>Actinopterygii</taxon>
        <taxon>Neopterygii</taxon>
        <taxon>Teleostei</taxon>
        <taxon>Notacanthiformes</taxon>
        <taxon>Halosauridae</taxon>
        <taxon>Aldrovandia</taxon>
    </lineage>
</organism>
<keyword evidence="2" id="KW-1185">Reference proteome</keyword>
<dbReference type="EMBL" id="JAINUG010000005">
    <property type="protein sequence ID" value="KAJ8416965.1"/>
    <property type="molecule type" value="Genomic_DNA"/>
</dbReference>
<comment type="caution">
    <text evidence="1">The sequence shown here is derived from an EMBL/GenBank/DDBJ whole genome shotgun (WGS) entry which is preliminary data.</text>
</comment>
<protein>
    <submittedName>
        <fullName evidence="1">Uncharacterized protein</fullName>
    </submittedName>
</protein>
<evidence type="ECO:0000313" key="2">
    <source>
        <dbReference type="Proteomes" id="UP001221898"/>
    </source>
</evidence>
<gene>
    <name evidence="1" type="ORF">AAFF_G00328430</name>
</gene>
<sequence>MDILLYAPDDEFSDITAHGSPVPDLSSALGFSCSAAPVGTCFCLVPVSQLLSCFPSHPSLRAQILQGSDVNLVSLISPSPKLEVRTLECDSMTVSLKASCSTSSKLLTFPEFCVAGGC</sequence>
<name>A0AAD7T9Q6_9TELE</name>
<proteinExistence type="predicted"/>
<accession>A0AAD7T9Q6</accession>
<reference evidence="1" key="1">
    <citation type="journal article" date="2023" name="Science">
        <title>Genome structures resolve the early diversification of teleost fishes.</title>
        <authorList>
            <person name="Parey E."/>
            <person name="Louis A."/>
            <person name="Montfort J."/>
            <person name="Bouchez O."/>
            <person name="Roques C."/>
            <person name="Iampietro C."/>
            <person name="Lluch J."/>
            <person name="Castinel A."/>
            <person name="Donnadieu C."/>
            <person name="Desvignes T."/>
            <person name="Floi Bucao C."/>
            <person name="Jouanno E."/>
            <person name="Wen M."/>
            <person name="Mejri S."/>
            <person name="Dirks R."/>
            <person name="Jansen H."/>
            <person name="Henkel C."/>
            <person name="Chen W.J."/>
            <person name="Zahm M."/>
            <person name="Cabau C."/>
            <person name="Klopp C."/>
            <person name="Thompson A.W."/>
            <person name="Robinson-Rechavi M."/>
            <person name="Braasch I."/>
            <person name="Lecointre G."/>
            <person name="Bobe J."/>
            <person name="Postlethwait J.H."/>
            <person name="Berthelot C."/>
            <person name="Roest Crollius H."/>
            <person name="Guiguen Y."/>
        </authorList>
    </citation>
    <scope>NUCLEOTIDE SEQUENCE</scope>
    <source>
        <strain evidence="1">NC1722</strain>
    </source>
</reference>
<dbReference type="AlphaFoldDB" id="A0AAD7T9Q6"/>